<feature type="chain" id="PRO_5024907312" description="Lipocalin-like domain-containing protein" evidence="1">
    <location>
        <begin position="25"/>
        <end position="154"/>
    </location>
</feature>
<dbReference type="PROSITE" id="PS51257">
    <property type="entry name" value="PROKAR_LIPOPROTEIN"/>
    <property type="match status" value="1"/>
</dbReference>
<evidence type="ECO:0008006" key="4">
    <source>
        <dbReference type="Google" id="ProtNLM"/>
    </source>
</evidence>
<evidence type="ECO:0000313" key="3">
    <source>
        <dbReference type="Proteomes" id="UP000326921"/>
    </source>
</evidence>
<dbReference type="EMBL" id="CP045652">
    <property type="protein sequence ID" value="QGA27904.1"/>
    <property type="molecule type" value="Genomic_DNA"/>
</dbReference>
<dbReference type="Proteomes" id="UP000326921">
    <property type="component" value="Chromosome"/>
</dbReference>
<dbReference type="AlphaFoldDB" id="A0A5Q0QF28"/>
<proteinExistence type="predicted"/>
<reference evidence="2 3" key="1">
    <citation type="submission" date="2019-10" db="EMBL/GenBank/DDBJ databases">
        <authorList>
            <person name="Dong K."/>
        </authorList>
    </citation>
    <scope>NUCLEOTIDE SEQUENCE [LARGE SCALE GENOMIC DNA]</scope>
    <source>
        <strain evidence="3">dk4302</strain>
    </source>
</reference>
<evidence type="ECO:0000256" key="1">
    <source>
        <dbReference type="SAM" id="SignalP"/>
    </source>
</evidence>
<evidence type="ECO:0000313" key="2">
    <source>
        <dbReference type="EMBL" id="QGA27904.1"/>
    </source>
</evidence>
<keyword evidence="3" id="KW-1185">Reference proteome</keyword>
<organism evidence="2 3">
    <name type="scientific">Sphingobacterium zhuxiongii</name>
    <dbReference type="NCBI Taxonomy" id="2662364"/>
    <lineage>
        <taxon>Bacteria</taxon>
        <taxon>Pseudomonadati</taxon>
        <taxon>Bacteroidota</taxon>
        <taxon>Sphingobacteriia</taxon>
        <taxon>Sphingobacteriales</taxon>
        <taxon>Sphingobacteriaceae</taxon>
        <taxon>Sphingobacterium</taxon>
    </lineage>
</organism>
<sequence length="154" mass="16780">MTKMKMKIALIGCLSLISFGTLTTSCGKDDNNPEELPNGNIEAAVGTYKGKLYARVHPNEQRKTWYDAIVIVSKEGSNKLKISAKTGQEYSAVTSKTFTVETGAFFGTNTQDIVSLTGSMEGMFSFYGSNKTIVVTTDQQASSDIDFEFEGTKQ</sequence>
<gene>
    <name evidence="2" type="ORF">GFH32_16925</name>
</gene>
<protein>
    <recommendedName>
        <fullName evidence="4">Lipocalin-like domain-containing protein</fullName>
    </recommendedName>
</protein>
<dbReference type="RefSeq" id="WP_153512731.1">
    <property type="nucleotide sequence ID" value="NZ_CP045652.1"/>
</dbReference>
<name>A0A5Q0QF28_9SPHI</name>
<accession>A0A5Q0QF28</accession>
<keyword evidence="1" id="KW-0732">Signal</keyword>
<feature type="signal peptide" evidence="1">
    <location>
        <begin position="1"/>
        <end position="24"/>
    </location>
</feature>
<dbReference type="KEGG" id="sphe:GFH32_16925"/>